<dbReference type="PROSITE" id="PS51257">
    <property type="entry name" value="PROKAR_LIPOPROTEIN"/>
    <property type="match status" value="1"/>
</dbReference>
<evidence type="ECO:0000313" key="3">
    <source>
        <dbReference type="Proteomes" id="UP000515514"/>
    </source>
</evidence>
<dbReference type="InterPro" id="IPR037401">
    <property type="entry name" value="SnoaL-like"/>
</dbReference>
<feature type="domain" description="SnoaL-like" evidence="1">
    <location>
        <begin position="35"/>
        <end position="143"/>
    </location>
</feature>
<dbReference type="SUPFAM" id="SSF54427">
    <property type="entry name" value="NTF2-like"/>
    <property type="match status" value="1"/>
</dbReference>
<dbReference type="EMBL" id="CP052909">
    <property type="protein sequence ID" value="QNJ98091.1"/>
    <property type="molecule type" value="Genomic_DNA"/>
</dbReference>
<organism evidence="2 3">
    <name type="scientific">Constantimarinum furrinae</name>
    <dbReference type="NCBI Taxonomy" id="2562285"/>
    <lineage>
        <taxon>Bacteria</taxon>
        <taxon>Pseudomonadati</taxon>
        <taxon>Bacteroidota</taxon>
        <taxon>Flavobacteriia</taxon>
        <taxon>Flavobacteriales</taxon>
        <taxon>Flavobacteriaceae</taxon>
        <taxon>Altibacter/Constantimarinum group</taxon>
        <taxon>Constantimarinum</taxon>
    </lineage>
</organism>
<keyword evidence="3" id="KW-1185">Reference proteome</keyword>
<dbReference type="Pfam" id="PF12680">
    <property type="entry name" value="SnoaL_2"/>
    <property type="match status" value="1"/>
</dbReference>
<dbReference type="KEGG" id="alti:ALE3EI_1533"/>
<accession>A0A7G8PUS5</accession>
<dbReference type="InterPro" id="IPR032710">
    <property type="entry name" value="NTF2-like_dom_sf"/>
</dbReference>
<gene>
    <name evidence="2" type="ORF">ALE3EI_1533</name>
</gene>
<protein>
    <recommendedName>
        <fullName evidence="1">SnoaL-like domain-containing protein</fullName>
    </recommendedName>
</protein>
<name>A0A7G8PUS5_9FLAO</name>
<dbReference type="Proteomes" id="UP000515514">
    <property type="component" value="Chromosome"/>
</dbReference>
<dbReference type="Gene3D" id="3.10.450.50">
    <property type="match status" value="1"/>
</dbReference>
<proteinExistence type="predicted"/>
<dbReference type="RefSeq" id="WP_186987713.1">
    <property type="nucleotide sequence ID" value="NZ_CP052909.1"/>
</dbReference>
<sequence>MKKFTLLGIILMFFVACQEKQSERYTQNSPEIDSVKAAIAAYEAADWDKYVSLYADTAKIYHNTKDKPVSPTQSAERFKESTSGYSSYSFVKDEGDMEMVVTDEGETWVNYWGIWEGTMSANDQKFVMPVHLTLQFKDGKIVKEYGYYNQTELVLANMELQKAAKATDTLANDVGMQQDN</sequence>
<reference evidence="2 3" key="1">
    <citation type="submission" date="2020-04" db="EMBL/GenBank/DDBJ databases">
        <title>Genome sequence of Altibacter aquimarinus strain ALE3EI.</title>
        <authorList>
            <person name="Oh H.-M."/>
            <person name="Jang D."/>
        </authorList>
    </citation>
    <scope>NUCLEOTIDE SEQUENCE [LARGE SCALE GENOMIC DNA]</scope>
    <source>
        <strain evidence="2 3">ALE3EI</strain>
    </source>
</reference>
<evidence type="ECO:0000313" key="2">
    <source>
        <dbReference type="EMBL" id="QNJ98091.1"/>
    </source>
</evidence>
<dbReference type="AlphaFoldDB" id="A0A7G8PUS5"/>
<evidence type="ECO:0000259" key="1">
    <source>
        <dbReference type="Pfam" id="PF12680"/>
    </source>
</evidence>